<proteinExistence type="predicted"/>
<reference evidence="2" key="1">
    <citation type="journal article" date="2020" name="Nat. Commun.">
        <title>Large-scale genome sequencing of mycorrhizal fungi provides insights into the early evolution of symbiotic traits.</title>
        <authorList>
            <person name="Miyauchi S."/>
            <person name="Kiss E."/>
            <person name="Kuo A."/>
            <person name="Drula E."/>
            <person name="Kohler A."/>
            <person name="Sanchez-Garcia M."/>
            <person name="Morin E."/>
            <person name="Andreopoulos B."/>
            <person name="Barry K.W."/>
            <person name="Bonito G."/>
            <person name="Buee M."/>
            <person name="Carver A."/>
            <person name="Chen C."/>
            <person name="Cichocki N."/>
            <person name="Clum A."/>
            <person name="Culley D."/>
            <person name="Crous P.W."/>
            <person name="Fauchery L."/>
            <person name="Girlanda M."/>
            <person name="Hayes R.D."/>
            <person name="Keri Z."/>
            <person name="LaButti K."/>
            <person name="Lipzen A."/>
            <person name="Lombard V."/>
            <person name="Magnuson J."/>
            <person name="Maillard F."/>
            <person name="Murat C."/>
            <person name="Nolan M."/>
            <person name="Ohm R.A."/>
            <person name="Pangilinan J."/>
            <person name="Pereira M.F."/>
            <person name="Perotto S."/>
            <person name="Peter M."/>
            <person name="Pfister S."/>
            <person name="Riley R."/>
            <person name="Sitrit Y."/>
            <person name="Stielow J.B."/>
            <person name="Szollosi G."/>
            <person name="Zifcakova L."/>
            <person name="Stursova M."/>
            <person name="Spatafora J.W."/>
            <person name="Tedersoo L."/>
            <person name="Vaario L.M."/>
            <person name="Yamada A."/>
            <person name="Yan M."/>
            <person name="Wang P."/>
            <person name="Xu J."/>
            <person name="Bruns T."/>
            <person name="Baldrian P."/>
            <person name="Vilgalys R."/>
            <person name="Dunand C."/>
            <person name="Henrissat B."/>
            <person name="Grigoriev I.V."/>
            <person name="Hibbett D."/>
            <person name="Nagy L.G."/>
            <person name="Martin F.M."/>
        </authorList>
    </citation>
    <scope>NUCLEOTIDE SEQUENCE</scope>
    <source>
        <strain evidence="2">UP504</strain>
    </source>
</reference>
<evidence type="ECO:0000313" key="3">
    <source>
        <dbReference type="Proteomes" id="UP000886523"/>
    </source>
</evidence>
<protein>
    <submittedName>
        <fullName evidence="2">Uncharacterized protein</fullName>
    </submittedName>
</protein>
<comment type="caution">
    <text evidence="2">The sequence shown here is derived from an EMBL/GenBank/DDBJ whole genome shotgun (WGS) entry which is preliminary data.</text>
</comment>
<feature type="compositionally biased region" description="Basic and acidic residues" evidence="1">
    <location>
        <begin position="8"/>
        <end position="17"/>
    </location>
</feature>
<dbReference type="Proteomes" id="UP000886523">
    <property type="component" value="Unassembled WGS sequence"/>
</dbReference>
<keyword evidence="3" id="KW-1185">Reference proteome</keyword>
<accession>A0A9P6DTH0</accession>
<dbReference type="AlphaFoldDB" id="A0A9P6DTH0"/>
<evidence type="ECO:0000256" key="1">
    <source>
        <dbReference type="SAM" id="MobiDB-lite"/>
    </source>
</evidence>
<feature type="region of interest" description="Disordered" evidence="1">
    <location>
        <begin position="1"/>
        <end position="49"/>
    </location>
</feature>
<organism evidence="2 3">
    <name type="scientific">Hydnum rufescens UP504</name>
    <dbReference type="NCBI Taxonomy" id="1448309"/>
    <lineage>
        <taxon>Eukaryota</taxon>
        <taxon>Fungi</taxon>
        <taxon>Dikarya</taxon>
        <taxon>Basidiomycota</taxon>
        <taxon>Agaricomycotina</taxon>
        <taxon>Agaricomycetes</taxon>
        <taxon>Cantharellales</taxon>
        <taxon>Hydnaceae</taxon>
        <taxon>Hydnum</taxon>
    </lineage>
</organism>
<evidence type="ECO:0000313" key="2">
    <source>
        <dbReference type="EMBL" id="KAF9513217.1"/>
    </source>
</evidence>
<name>A0A9P6DTH0_9AGAM</name>
<sequence length="144" mass="16269">MPHTCPGRMHDQQDPCKTRTGPHTLQVHKSKALTPNPNDDDTKPGATQKLMRAKIHTRLYMCSPQTHTMKGRIQYHTPAVAGPSLHETPSDKNVKYSTTHPPEWVCGTIYYYERSQEGPALCDHYHTHRQITSTGAEGRDTPLE</sequence>
<gene>
    <name evidence="2" type="ORF">BS47DRAFT_1362563</name>
</gene>
<dbReference type="EMBL" id="MU128975">
    <property type="protein sequence ID" value="KAF9513217.1"/>
    <property type="molecule type" value="Genomic_DNA"/>
</dbReference>